<evidence type="ECO:0000313" key="2">
    <source>
        <dbReference type="Proteomes" id="UP000289340"/>
    </source>
</evidence>
<organism evidence="1 2">
    <name type="scientific">Glycine soja</name>
    <name type="common">Wild soybean</name>
    <dbReference type="NCBI Taxonomy" id="3848"/>
    <lineage>
        <taxon>Eukaryota</taxon>
        <taxon>Viridiplantae</taxon>
        <taxon>Streptophyta</taxon>
        <taxon>Embryophyta</taxon>
        <taxon>Tracheophyta</taxon>
        <taxon>Spermatophyta</taxon>
        <taxon>Magnoliopsida</taxon>
        <taxon>eudicotyledons</taxon>
        <taxon>Gunneridae</taxon>
        <taxon>Pentapetalae</taxon>
        <taxon>rosids</taxon>
        <taxon>fabids</taxon>
        <taxon>Fabales</taxon>
        <taxon>Fabaceae</taxon>
        <taxon>Papilionoideae</taxon>
        <taxon>50 kb inversion clade</taxon>
        <taxon>NPAAA clade</taxon>
        <taxon>indigoferoid/millettioid clade</taxon>
        <taxon>Phaseoleae</taxon>
        <taxon>Glycine</taxon>
        <taxon>Glycine subgen. Soja</taxon>
    </lineage>
</organism>
<evidence type="ECO:0008006" key="3">
    <source>
        <dbReference type="Google" id="ProtNLM"/>
    </source>
</evidence>
<dbReference type="EMBL" id="QZWG01000015">
    <property type="protein sequence ID" value="RZB62972.1"/>
    <property type="molecule type" value="Genomic_DNA"/>
</dbReference>
<evidence type="ECO:0000313" key="1">
    <source>
        <dbReference type="EMBL" id="RZB62973.1"/>
    </source>
</evidence>
<dbReference type="Proteomes" id="UP000289340">
    <property type="component" value="Chromosome 15"/>
</dbReference>
<name>A0A445GP35_GLYSO</name>
<gene>
    <name evidence="1" type="ORF">D0Y65_039916</name>
</gene>
<keyword evidence="2" id="KW-1185">Reference proteome</keyword>
<reference evidence="1 2" key="1">
    <citation type="submission" date="2018-09" db="EMBL/GenBank/DDBJ databases">
        <title>A high-quality reference genome of wild soybean provides a powerful tool to mine soybean genomes.</title>
        <authorList>
            <person name="Xie M."/>
            <person name="Chung C.Y.L."/>
            <person name="Li M.-W."/>
            <person name="Wong F.-L."/>
            <person name="Chan T.-F."/>
            <person name="Lam H.-M."/>
        </authorList>
    </citation>
    <scope>NUCLEOTIDE SEQUENCE [LARGE SCALE GENOMIC DNA]</scope>
    <source>
        <strain evidence="2">cv. W05</strain>
        <tissue evidence="1">Hypocotyl of etiolated seedlings</tissue>
    </source>
</reference>
<comment type="caution">
    <text evidence="1">The sequence shown here is derived from an EMBL/GenBank/DDBJ whole genome shotgun (WGS) entry which is preliminary data.</text>
</comment>
<proteinExistence type="predicted"/>
<sequence length="223" mass="24739">MQDCNNSNTHSCVCIRVMNFIESGAGRKFGSLKALENFLLEENACITTPKSAVKSGTGEQMACGVRSDLKPVQKCSSVAEEDQITPKSSKHTIQSALEDDNRASMHNLTAPPPAKVSWVLSSPGGFWSPFLDDSIVPESEKLKWSKAFVLSIHDDGGFTMEMTGNIGEYVLISCSLDCRWEWDYPCDLVILIYMQILFYFTDYNDEGSITELHLEATCKLGKD</sequence>
<dbReference type="EMBL" id="QZWG01000015">
    <property type="protein sequence ID" value="RZB62973.1"/>
    <property type="molecule type" value="Genomic_DNA"/>
</dbReference>
<dbReference type="AlphaFoldDB" id="A0A445GP35"/>
<protein>
    <recommendedName>
        <fullName evidence="3">Methyl-CpG-binding domain-containing protein 7</fullName>
    </recommendedName>
</protein>
<accession>A0A445GP35</accession>